<proteinExistence type="predicted"/>
<keyword evidence="1" id="KW-0472">Membrane</keyword>
<dbReference type="Proteomes" id="UP000324162">
    <property type="component" value="Unassembled WGS sequence"/>
</dbReference>
<dbReference type="AlphaFoldDB" id="A0AB73BIK2"/>
<sequence length="344" mass="40334">MKNNVYIVESPTQLMSAIEAKANNNGYSFLIVNYGGVERAENLKQIKTLVKSTCWDYIFEITQSSSTYINILLVFYFTVKFRMKLKPKLTRVYIGEYRYYFFQILAKVLSTRKPVLLDDGTVTIMLQKKYFSKGKGLKSYFRDSNKKTYYFILLYSYIFRFKLDDRPPDLYSIFNLDGWLVDKQCNDRPQSTPKEVEMLNEFYFFGAKYSEVGLFSLEVELLLLRFSFDYIKKNQNIPVNYVAHRDDSDKKISAIKNLGIEVRRLGEPCEIHFSKNSFAPKFIGGFYTTSLITLPSLFKIKEVISFNLSEYVKNKDIKDNIHSIYEYLKSHNVKVVDVDLIDPN</sequence>
<evidence type="ECO:0000313" key="2">
    <source>
        <dbReference type="EMBL" id="KAA1162033.1"/>
    </source>
</evidence>
<dbReference type="EMBL" id="SEUK01000045">
    <property type="protein sequence ID" value="KAA1162033.1"/>
    <property type="molecule type" value="Genomic_DNA"/>
</dbReference>
<dbReference type="RefSeq" id="WP_149613875.1">
    <property type="nucleotide sequence ID" value="NZ_SEUK01000045.1"/>
</dbReference>
<name>A0AB73BIK2_9GAMM</name>
<accession>A0AB73BIK2</accession>
<evidence type="ECO:0000256" key="1">
    <source>
        <dbReference type="SAM" id="Phobius"/>
    </source>
</evidence>
<evidence type="ECO:0000313" key="3">
    <source>
        <dbReference type="Proteomes" id="UP000324162"/>
    </source>
</evidence>
<keyword evidence="1" id="KW-1133">Transmembrane helix</keyword>
<feature type="transmembrane region" description="Helical" evidence="1">
    <location>
        <begin position="57"/>
        <end position="79"/>
    </location>
</feature>
<comment type="caution">
    <text evidence="2">The sequence shown here is derived from an EMBL/GenBank/DDBJ whole genome shotgun (WGS) entry which is preliminary data.</text>
</comment>
<organism evidence="2 3">
    <name type="scientific">Pseudoalteromonas fuliginea</name>
    <dbReference type="NCBI Taxonomy" id="1872678"/>
    <lineage>
        <taxon>Bacteria</taxon>
        <taxon>Pseudomonadati</taxon>
        <taxon>Pseudomonadota</taxon>
        <taxon>Gammaproteobacteria</taxon>
        <taxon>Alteromonadales</taxon>
        <taxon>Pseudoalteromonadaceae</taxon>
        <taxon>Pseudoalteromonas</taxon>
    </lineage>
</organism>
<protein>
    <submittedName>
        <fullName evidence="2">Uncharacterized protein</fullName>
    </submittedName>
</protein>
<keyword evidence="1" id="KW-0812">Transmembrane</keyword>
<reference evidence="2 3" key="1">
    <citation type="submission" date="2019-01" db="EMBL/GenBank/DDBJ databases">
        <title>Genome sequences of marine Pseudoalteromonas species.</title>
        <authorList>
            <person name="Boraston A.B."/>
            <person name="Hehemann J.-H."/>
            <person name="Vickers C.J."/>
            <person name="Salama-Alber O."/>
            <person name="Abe K."/>
            <person name="Hettle A.J."/>
        </authorList>
    </citation>
    <scope>NUCLEOTIDE SEQUENCE [LARGE SCALE GENOMIC DNA]</scope>
    <source>
        <strain evidence="2 3">PS42</strain>
    </source>
</reference>
<gene>
    <name evidence="2" type="ORF">EU508_06380</name>
</gene>